<dbReference type="GO" id="GO:0005524">
    <property type="term" value="F:ATP binding"/>
    <property type="evidence" value="ECO:0007669"/>
    <property type="project" value="UniProtKB-KW"/>
</dbReference>
<evidence type="ECO:0000256" key="1">
    <source>
        <dbReference type="ARBA" id="ARBA00005594"/>
    </source>
</evidence>
<keyword evidence="7" id="KW-0030">Aminoacyl-tRNA synthetase</keyword>
<evidence type="ECO:0000256" key="3">
    <source>
        <dbReference type="ARBA" id="ARBA00022598"/>
    </source>
</evidence>
<dbReference type="PANTHER" id="PTHR11946">
    <property type="entry name" value="VALYL-TRNA SYNTHETASES"/>
    <property type="match status" value="1"/>
</dbReference>
<evidence type="ECO:0000256" key="8">
    <source>
        <dbReference type="ARBA" id="ARBA00029936"/>
    </source>
</evidence>
<keyword evidence="6" id="KW-0648">Protein biosynthesis</keyword>
<dbReference type="GO" id="GO:0004832">
    <property type="term" value="F:valine-tRNA ligase activity"/>
    <property type="evidence" value="ECO:0007669"/>
    <property type="project" value="UniProtKB-EC"/>
</dbReference>
<comment type="caution">
    <text evidence="9">The sequence shown here is derived from an EMBL/GenBank/DDBJ whole genome shotgun (WGS) entry which is preliminary data.</text>
</comment>
<gene>
    <name evidence="9" type="ORF">scyTo_0025375</name>
</gene>
<evidence type="ECO:0000256" key="4">
    <source>
        <dbReference type="ARBA" id="ARBA00022741"/>
    </source>
</evidence>
<comment type="similarity">
    <text evidence="1">Belongs to the class-I aminoacyl-tRNA synthetase family.</text>
</comment>
<evidence type="ECO:0000313" key="9">
    <source>
        <dbReference type="EMBL" id="GCB84800.1"/>
    </source>
</evidence>
<evidence type="ECO:0000256" key="2">
    <source>
        <dbReference type="ARBA" id="ARBA00013169"/>
    </source>
</evidence>
<sequence>MSKSLGNVIDPLDVIFGITLEGLYAQLLESNLDPVEIERAKAGQ</sequence>
<feature type="non-terminal residue" evidence="9">
    <location>
        <position position="44"/>
    </location>
</feature>
<dbReference type="PANTHER" id="PTHR11946:SF109">
    <property type="entry name" value="VALINE--TRNA LIGASE"/>
    <property type="match status" value="1"/>
</dbReference>
<dbReference type="InterPro" id="IPR002303">
    <property type="entry name" value="Valyl-tRNA_ligase"/>
</dbReference>
<evidence type="ECO:0000256" key="6">
    <source>
        <dbReference type="ARBA" id="ARBA00022917"/>
    </source>
</evidence>
<protein>
    <recommendedName>
        <fullName evidence="2">valine--tRNA ligase</fullName>
        <ecNumber evidence="2">6.1.1.9</ecNumber>
    </recommendedName>
    <alternativeName>
        <fullName evidence="8">Valyl-tRNA synthetase</fullName>
    </alternativeName>
</protein>
<dbReference type="EMBL" id="BFAA01089433">
    <property type="protein sequence ID" value="GCB84800.1"/>
    <property type="molecule type" value="Genomic_DNA"/>
</dbReference>
<dbReference type="GO" id="GO:0005829">
    <property type="term" value="C:cytosol"/>
    <property type="evidence" value="ECO:0007669"/>
    <property type="project" value="TreeGrafter"/>
</dbReference>
<keyword evidence="5" id="KW-0067">ATP-binding</keyword>
<name>A0A401QHF9_SCYTO</name>
<reference evidence="9 10" key="1">
    <citation type="journal article" date="2018" name="Nat. Ecol. Evol.">
        <title>Shark genomes provide insights into elasmobranch evolution and the origin of vertebrates.</title>
        <authorList>
            <person name="Hara Y"/>
            <person name="Yamaguchi K"/>
            <person name="Onimaru K"/>
            <person name="Kadota M"/>
            <person name="Koyanagi M"/>
            <person name="Keeley SD"/>
            <person name="Tatsumi K"/>
            <person name="Tanaka K"/>
            <person name="Motone F"/>
            <person name="Kageyama Y"/>
            <person name="Nozu R"/>
            <person name="Adachi N"/>
            <person name="Nishimura O"/>
            <person name="Nakagawa R"/>
            <person name="Tanegashima C"/>
            <person name="Kiyatake I"/>
            <person name="Matsumoto R"/>
            <person name="Murakumo K"/>
            <person name="Nishida K"/>
            <person name="Terakita A"/>
            <person name="Kuratani S"/>
            <person name="Sato K"/>
            <person name="Hyodo S Kuraku.S."/>
        </authorList>
    </citation>
    <scope>NUCLEOTIDE SEQUENCE [LARGE SCALE GENOMIC DNA]</scope>
</reference>
<dbReference type="EC" id="6.1.1.9" evidence="2"/>
<keyword evidence="3" id="KW-0436">Ligase</keyword>
<organism evidence="9 10">
    <name type="scientific">Scyliorhinus torazame</name>
    <name type="common">Cloudy catshark</name>
    <name type="synonym">Catulus torazame</name>
    <dbReference type="NCBI Taxonomy" id="75743"/>
    <lineage>
        <taxon>Eukaryota</taxon>
        <taxon>Metazoa</taxon>
        <taxon>Chordata</taxon>
        <taxon>Craniata</taxon>
        <taxon>Vertebrata</taxon>
        <taxon>Chondrichthyes</taxon>
        <taxon>Elasmobranchii</taxon>
        <taxon>Galeomorphii</taxon>
        <taxon>Galeoidea</taxon>
        <taxon>Carcharhiniformes</taxon>
        <taxon>Scyliorhinidae</taxon>
        <taxon>Scyliorhinus</taxon>
    </lineage>
</organism>
<evidence type="ECO:0000313" key="10">
    <source>
        <dbReference type="Proteomes" id="UP000288216"/>
    </source>
</evidence>
<accession>A0A401QHF9</accession>
<dbReference type="STRING" id="75743.A0A401QHF9"/>
<dbReference type="GO" id="GO:0006438">
    <property type="term" value="P:valyl-tRNA aminoacylation"/>
    <property type="evidence" value="ECO:0007669"/>
    <property type="project" value="InterPro"/>
</dbReference>
<dbReference type="Proteomes" id="UP000288216">
    <property type="component" value="Unassembled WGS sequence"/>
</dbReference>
<keyword evidence="10" id="KW-1185">Reference proteome</keyword>
<evidence type="ECO:0000256" key="5">
    <source>
        <dbReference type="ARBA" id="ARBA00022840"/>
    </source>
</evidence>
<proteinExistence type="inferred from homology"/>
<keyword evidence="4" id="KW-0547">Nucleotide-binding</keyword>
<dbReference type="AlphaFoldDB" id="A0A401QHF9"/>
<dbReference type="OrthoDB" id="629407at2759"/>
<evidence type="ECO:0000256" key="7">
    <source>
        <dbReference type="ARBA" id="ARBA00023146"/>
    </source>
</evidence>